<dbReference type="HOGENOM" id="CLU_3050687_0_0_1"/>
<reference evidence="1 2" key="1">
    <citation type="submission" date="2014-04" db="EMBL/GenBank/DDBJ databases">
        <authorList>
            <consortium name="DOE Joint Genome Institute"/>
            <person name="Kuo A."/>
            <person name="Kohler A."/>
            <person name="Nagy L.G."/>
            <person name="Floudas D."/>
            <person name="Copeland A."/>
            <person name="Barry K.W."/>
            <person name="Cichocki N."/>
            <person name="Veneault-Fourrey C."/>
            <person name="LaButti K."/>
            <person name="Lindquist E.A."/>
            <person name="Lipzen A."/>
            <person name="Lundell T."/>
            <person name="Morin E."/>
            <person name="Murat C."/>
            <person name="Sun H."/>
            <person name="Tunlid A."/>
            <person name="Henrissat B."/>
            <person name="Grigoriev I.V."/>
            <person name="Hibbett D.S."/>
            <person name="Martin F."/>
            <person name="Nordberg H.P."/>
            <person name="Cantor M.N."/>
            <person name="Hua S.X."/>
        </authorList>
    </citation>
    <scope>NUCLEOTIDE SEQUENCE [LARGE SCALE GENOMIC DNA]</scope>
    <source>
        <strain evidence="1 2">LaAM-08-1</strain>
    </source>
</reference>
<sequence length="54" mass="6496">MDERDRHLLRNSYWQRDFQSHICSVDIDRLRSLKLQASSEMDTQVFLDAILTLE</sequence>
<dbReference type="Proteomes" id="UP000054477">
    <property type="component" value="Unassembled WGS sequence"/>
</dbReference>
<gene>
    <name evidence="1" type="ORF">K443DRAFT_685386</name>
</gene>
<dbReference type="AlphaFoldDB" id="A0A0C9WNT1"/>
<proteinExistence type="predicted"/>
<keyword evidence="2" id="KW-1185">Reference proteome</keyword>
<reference evidence="2" key="2">
    <citation type="submission" date="2015-01" db="EMBL/GenBank/DDBJ databases">
        <title>Evolutionary Origins and Diversification of the Mycorrhizal Mutualists.</title>
        <authorList>
            <consortium name="DOE Joint Genome Institute"/>
            <consortium name="Mycorrhizal Genomics Consortium"/>
            <person name="Kohler A."/>
            <person name="Kuo A."/>
            <person name="Nagy L.G."/>
            <person name="Floudas D."/>
            <person name="Copeland A."/>
            <person name="Barry K.W."/>
            <person name="Cichocki N."/>
            <person name="Veneault-Fourrey C."/>
            <person name="LaButti K."/>
            <person name="Lindquist E.A."/>
            <person name="Lipzen A."/>
            <person name="Lundell T."/>
            <person name="Morin E."/>
            <person name="Murat C."/>
            <person name="Riley R."/>
            <person name="Ohm R."/>
            <person name="Sun H."/>
            <person name="Tunlid A."/>
            <person name="Henrissat B."/>
            <person name="Grigoriev I.V."/>
            <person name="Hibbett D.S."/>
            <person name="Martin F."/>
        </authorList>
    </citation>
    <scope>NUCLEOTIDE SEQUENCE [LARGE SCALE GENOMIC DNA]</scope>
    <source>
        <strain evidence="2">LaAM-08-1</strain>
    </source>
</reference>
<evidence type="ECO:0000313" key="1">
    <source>
        <dbReference type="EMBL" id="KIJ92245.1"/>
    </source>
</evidence>
<organism evidence="1 2">
    <name type="scientific">Laccaria amethystina LaAM-08-1</name>
    <dbReference type="NCBI Taxonomy" id="1095629"/>
    <lineage>
        <taxon>Eukaryota</taxon>
        <taxon>Fungi</taxon>
        <taxon>Dikarya</taxon>
        <taxon>Basidiomycota</taxon>
        <taxon>Agaricomycotina</taxon>
        <taxon>Agaricomycetes</taxon>
        <taxon>Agaricomycetidae</taxon>
        <taxon>Agaricales</taxon>
        <taxon>Agaricineae</taxon>
        <taxon>Hydnangiaceae</taxon>
        <taxon>Laccaria</taxon>
    </lineage>
</organism>
<evidence type="ECO:0000313" key="2">
    <source>
        <dbReference type="Proteomes" id="UP000054477"/>
    </source>
</evidence>
<name>A0A0C9WNT1_9AGAR</name>
<dbReference type="EMBL" id="KN838924">
    <property type="protein sequence ID" value="KIJ92245.1"/>
    <property type="molecule type" value="Genomic_DNA"/>
</dbReference>
<accession>A0A0C9WNT1</accession>
<protein>
    <submittedName>
        <fullName evidence="1">Uncharacterized protein</fullName>
    </submittedName>
</protein>